<keyword evidence="2" id="KW-0732">Signal</keyword>
<feature type="chain" id="PRO_5035692292" evidence="2">
    <location>
        <begin position="25"/>
        <end position="159"/>
    </location>
</feature>
<feature type="region of interest" description="Disordered" evidence="1">
    <location>
        <begin position="59"/>
        <end position="113"/>
    </location>
</feature>
<accession>A0A818TTA6</accession>
<proteinExistence type="predicted"/>
<feature type="compositionally biased region" description="Acidic residues" evidence="1">
    <location>
        <begin position="65"/>
        <end position="101"/>
    </location>
</feature>
<evidence type="ECO:0000256" key="2">
    <source>
        <dbReference type="SAM" id="SignalP"/>
    </source>
</evidence>
<evidence type="ECO:0000313" key="5">
    <source>
        <dbReference type="Proteomes" id="UP000663865"/>
    </source>
</evidence>
<dbReference type="AlphaFoldDB" id="A0A818TTA6"/>
<evidence type="ECO:0000313" key="4">
    <source>
        <dbReference type="EMBL" id="CAF4484248.1"/>
    </source>
</evidence>
<gene>
    <name evidence="3" type="ORF">KIK155_LOCUS25839</name>
    <name evidence="4" type="ORF">TOA249_LOCUS2075</name>
</gene>
<feature type="region of interest" description="Disordered" evidence="1">
    <location>
        <begin position="138"/>
        <end position="159"/>
    </location>
</feature>
<sequence>MQVLTLSTISVVVVILLYSPVASSENIQPAAKISRRYIHESPSYSNLLSLLKSRERQFNQREDIGEVNDENDETGDENNELGDENNELGDENNELGDEINELGDKITNGKRKLPNDLLRGKEATFQRFFLSPVDRASRRTRPSYGYGKKPHWDTFFGKK</sequence>
<comment type="caution">
    <text evidence="3">The sequence shown here is derived from an EMBL/GenBank/DDBJ whole genome shotgun (WGS) entry which is preliminary data.</text>
</comment>
<reference evidence="3" key="1">
    <citation type="submission" date="2021-02" db="EMBL/GenBank/DDBJ databases">
        <authorList>
            <person name="Nowell W R."/>
        </authorList>
    </citation>
    <scope>NUCLEOTIDE SEQUENCE</scope>
</reference>
<organism evidence="3 5">
    <name type="scientific">Rotaria socialis</name>
    <dbReference type="NCBI Taxonomy" id="392032"/>
    <lineage>
        <taxon>Eukaryota</taxon>
        <taxon>Metazoa</taxon>
        <taxon>Spiralia</taxon>
        <taxon>Gnathifera</taxon>
        <taxon>Rotifera</taxon>
        <taxon>Eurotatoria</taxon>
        <taxon>Bdelloidea</taxon>
        <taxon>Philodinida</taxon>
        <taxon>Philodinidae</taxon>
        <taxon>Rotaria</taxon>
    </lineage>
</organism>
<dbReference type="Proteomes" id="UP000663865">
    <property type="component" value="Unassembled WGS sequence"/>
</dbReference>
<dbReference type="Proteomes" id="UP000663838">
    <property type="component" value="Unassembled WGS sequence"/>
</dbReference>
<dbReference type="EMBL" id="CAJNYV010004720">
    <property type="protein sequence ID" value="CAF3688752.1"/>
    <property type="molecule type" value="Genomic_DNA"/>
</dbReference>
<name>A0A818TTA6_9BILA</name>
<evidence type="ECO:0000256" key="1">
    <source>
        <dbReference type="SAM" id="MobiDB-lite"/>
    </source>
</evidence>
<dbReference type="EMBL" id="CAJOBS010000064">
    <property type="protein sequence ID" value="CAF4484248.1"/>
    <property type="molecule type" value="Genomic_DNA"/>
</dbReference>
<evidence type="ECO:0000313" key="3">
    <source>
        <dbReference type="EMBL" id="CAF3688752.1"/>
    </source>
</evidence>
<feature type="signal peptide" evidence="2">
    <location>
        <begin position="1"/>
        <end position="24"/>
    </location>
</feature>
<protein>
    <submittedName>
        <fullName evidence="3">Uncharacterized protein</fullName>
    </submittedName>
</protein>